<feature type="domain" description="HTH cro/C1-type" evidence="1">
    <location>
        <begin position="8"/>
        <end position="51"/>
    </location>
</feature>
<sequence length="98" mass="11307">MHPTVVLIRKVLRKKGISYTQLSRMSGIEESKIKRLLSGKQKMTLDIRDQIFATLSISDYCQAVDVTSTEYISLWNRMSPKAKQSILSLMIVMDEERK</sequence>
<gene>
    <name evidence="2" type="ORF">SBX64_16150</name>
</gene>
<accession>A0ABU4IXE4</accession>
<organism evidence="2 3">
    <name type="scientific">Vibrio rhizosphaerae</name>
    <dbReference type="NCBI Taxonomy" id="398736"/>
    <lineage>
        <taxon>Bacteria</taxon>
        <taxon>Pseudomonadati</taxon>
        <taxon>Pseudomonadota</taxon>
        <taxon>Gammaproteobacteria</taxon>
        <taxon>Vibrionales</taxon>
        <taxon>Vibrionaceae</taxon>
        <taxon>Vibrio</taxon>
    </lineage>
</organism>
<dbReference type="InterPro" id="IPR010982">
    <property type="entry name" value="Lambda_DNA-bd_dom_sf"/>
</dbReference>
<evidence type="ECO:0000259" key="1">
    <source>
        <dbReference type="Pfam" id="PF13443"/>
    </source>
</evidence>
<proteinExistence type="predicted"/>
<dbReference type="CDD" id="cd00093">
    <property type="entry name" value="HTH_XRE"/>
    <property type="match status" value="1"/>
</dbReference>
<dbReference type="InterPro" id="IPR001387">
    <property type="entry name" value="Cro/C1-type_HTH"/>
</dbReference>
<reference evidence="2 3" key="1">
    <citation type="submission" date="2023-11" db="EMBL/GenBank/DDBJ databases">
        <title>Plant-associative lifestyle of Vibrio porteresiae and its evolutionary dynamics.</title>
        <authorList>
            <person name="Rameshkumar N."/>
            <person name="Kirti K."/>
        </authorList>
    </citation>
    <scope>NUCLEOTIDE SEQUENCE [LARGE SCALE GENOMIC DNA]</scope>
    <source>
        <strain evidence="2 3">MSSRF7</strain>
    </source>
</reference>
<comment type="caution">
    <text evidence="2">The sequence shown here is derived from an EMBL/GenBank/DDBJ whole genome shotgun (WGS) entry which is preliminary data.</text>
</comment>
<dbReference type="Gene3D" id="1.10.260.40">
    <property type="entry name" value="lambda repressor-like DNA-binding domains"/>
    <property type="match status" value="1"/>
</dbReference>
<evidence type="ECO:0000313" key="3">
    <source>
        <dbReference type="Proteomes" id="UP001279860"/>
    </source>
</evidence>
<dbReference type="RefSeq" id="WP_318585425.1">
    <property type="nucleotide sequence ID" value="NZ_JAWRCP010000002.1"/>
</dbReference>
<dbReference type="Pfam" id="PF13443">
    <property type="entry name" value="HTH_26"/>
    <property type="match status" value="1"/>
</dbReference>
<dbReference type="EMBL" id="JAWRCP010000002">
    <property type="protein sequence ID" value="MDW6094072.1"/>
    <property type="molecule type" value="Genomic_DNA"/>
</dbReference>
<evidence type="ECO:0000313" key="2">
    <source>
        <dbReference type="EMBL" id="MDW6094072.1"/>
    </source>
</evidence>
<protein>
    <submittedName>
        <fullName evidence="2">Helix-turn-helix transcriptional regulator</fullName>
    </submittedName>
</protein>
<dbReference type="SUPFAM" id="SSF47413">
    <property type="entry name" value="lambda repressor-like DNA-binding domains"/>
    <property type="match status" value="1"/>
</dbReference>
<keyword evidence="3" id="KW-1185">Reference proteome</keyword>
<name>A0ABU4IXE4_9VIBR</name>
<dbReference type="Proteomes" id="UP001279860">
    <property type="component" value="Unassembled WGS sequence"/>
</dbReference>